<dbReference type="SMART" id="SM00458">
    <property type="entry name" value="RICIN"/>
    <property type="match status" value="1"/>
</dbReference>
<evidence type="ECO:0000259" key="4">
    <source>
        <dbReference type="PROSITE" id="PS50915"/>
    </source>
</evidence>
<dbReference type="InterPro" id="IPR053169">
    <property type="entry name" value="MUG_Protein"/>
</dbReference>
<evidence type="ECO:0000256" key="2">
    <source>
        <dbReference type="ARBA" id="ARBA00022729"/>
    </source>
</evidence>
<gene>
    <name evidence="5" type="ORF">C8P67_11270</name>
</gene>
<dbReference type="InterPro" id="IPR000772">
    <property type="entry name" value="Ricin_B_lectin"/>
</dbReference>
<dbReference type="CDD" id="cd00161">
    <property type="entry name" value="beta-trefoil_Ricin-like"/>
    <property type="match status" value="1"/>
</dbReference>
<evidence type="ECO:0000256" key="3">
    <source>
        <dbReference type="ARBA" id="ARBA00022737"/>
    </source>
</evidence>
<proteinExistence type="inferred from homology"/>
<organism evidence="5 6">
    <name type="scientific">Flavobacterium aquicola</name>
    <dbReference type="NCBI Taxonomy" id="1682742"/>
    <lineage>
        <taxon>Bacteria</taxon>
        <taxon>Pseudomonadati</taxon>
        <taxon>Bacteroidota</taxon>
        <taxon>Flavobacteriia</taxon>
        <taxon>Flavobacteriales</taxon>
        <taxon>Flavobacteriaceae</taxon>
        <taxon>Flavobacterium</taxon>
    </lineage>
</organism>
<feature type="domain" description="Beta/gamma crystallin 'Greek key'" evidence="4">
    <location>
        <begin position="468"/>
        <end position="512"/>
    </location>
</feature>
<name>A0A3E0EC21_9FLAO</name>
<dbReference type="NCBIfam" id="TIGR04183">
    <property type="entry name" value="Por_Secre_tail"/>
    <property type="match status" value="1"/>
</dbReference>
<dbReference type="GO" id="GO:0005975">
    <property type="term" value="P:carbohydrate metabolic process"/>
    <property type="evidence" value="ECO:0007669"/>
    <property type="project" value="InterPro"/>
</dbReference>
<dbReference type="SMART" id="SM00247">
    <property type="entry name" value="XTALbg"/>
    <property type="match status" value="1"/>
</dbReference>
<dbReference type="SUPFAM" id="SSF50370">
    <property type="entry name" value="Ricin B-like lectins"/>
    <property type="match status" value="1"/>
</dbReference>
<protein>
    <submittedName>
        <fullName evidence="5">Putative secreted protein (Por secretion system target)</fullName>
    </submittedName>
</protein>
<keyword evidence="6" id="KW-1185">Reference proteome</keyword>
<dbReference type="InterPro" id="IPR008928">
    <property type="entry name" value="6-hairpin_glycosidase_sf"/>
</dbReference>
<dbReference type="Gene3D" id="2.80.10.50">
    <property type="match status" value="1"/>
</dbReference>
<accession>A0A3E0EC21</accession>
<reference evidence="5 6" key="1">
    <citation type="submission" date="2018-08" db="EMBL/GenBank/DDBJ databases">
        <title>Genomic Encyclopedia of Archaeal and Bacterial Type Strains, Phase II (KMG-II): from individual species to whole genera.</title>
        <authorList>
            <person name="Goeker M."/>
        </authorList>
    </citation>
    <scope>NUCLEOTIDE SEQUENCE [LARGE SCALE GENOMIC DNA]</scope>
    <source>
        <strain evidence="5 6">DSM 100880</strain>
    </source>
</reference>
<keyword evidence="2" id="KW-0732">Signal</keyword>
<dbReference type="Pfam" id="PF03663">
    <property type="entry name" value="Glyco_hydro_76"/>
    <property type="match status" value="1"/>
</dbReference>
<dbReference type="RefSeq" id="WP_170141483.1">
    <property type="nucleotide sequence ID" value="NZ_QUNI01000012.1"/>
</dbReference>
<dbReference type="PROSITE" id="PS50231">
    <property type="entry name" value="RICIN_B_LECTIN"/>
    <property type="match status" value="1"/>
</dbReference>
<dbReference type="PANTHER" id="PTHR47791">
    <property type="entry name" value="MEIOTICALLY UP-REGULATED GENE 191 PROTEIN"/>
    <property type="match status" value="1"/>
</dbReference>
<dbReference type="Gene3D" id="2.60.20.10">
    <property type="entry name" value="Crystallins"/>
    <property type="match status" value="2"/>
</dbReference>
<dbReference type="InterPro" id="IPR001064">
    <property type="entry name" value="Beta/gamma_crystallin"/>
</dbReference>
<dbReference type="PANTHER" id="PTHR47791:SF3">
    <property type="entry name" value="MEIOTICALLY UP-REGULATED GENE 191 PROTEIN"/>
    <property type="match status" value="1"/>
</dbReference>
<keyword evidence="3" id="KW-0677">Repeat</keyword>
<dbReference type="SUPFAM" id="SSF48208">
    <property type="entry name" value="Six-hairpin glycosidases"/>
    <property type="match status" value="1"/>
</dbReference>
<dbReference type="SUPFAM" id="SSF49695">
    <property type="entry name" value="gamma-Crystallin-like"/>
    <property type="match status" value="2"/>
</dbReference>
<dbReference type="Gene3D" id="1.50.10.20">
    <property type="match status" value="1"/>
</dbReference>
<dbReference type="InterPro" id="IPR026444">
    <property type="entry name" value="Secre_tail"/>
</dbReference>
<feature type="domain" description="Beta/gamma crystallin 'Greek key'" evidence="4">
    <location>
        <begin position="416"/>
        <end position="454"/>
    </location>
</feature>
<dbReference type="Proteomes" id="UP000257136">
    <property type="component" value="Unassembled WGS sequence"/>
</dbReference>
<evidence type="ECO:0000256" key="1">
    <source>
        <dbReference type="ARBA" id="ARBA00009646"/>
    </source>
</evidence>
<dbReference type="InterPro" id="IPR011024">
    <property type="entry name" value="G_crystallin-like"/>
</dbReference>
<sequence length="786" mass="87271">MILIKILMENILKGRNTCFLVLVLCVSNLFSQTADQRAENVQDAANAIFMSSDKSYYKHNSASDNDPYGYGYWTQAHTLETLADAYQRTRSAVYKDRMKNIIAGIRKYNLYEQGTYRNDYYDDLEWLCLASFNCYNATKDQEFLDAVHQIWGEIKTGYANGAIAWKKGCSTACNNSISNGPAIVIAVKLYQLEGDNANLQMAKDIHAWMKTNVFNAQGGIWDSPSNFDQGWQFSYNSGMFIAACLELSIVTGEQSYIDDGIKASDFMMNYRKYNGGAFYLNETGQGDGGLFKGIFAKWFIEFVRIGNIPQARKEHYLQIINYTADYVWSHAVDKSNFLTNYNWKKLPAESIDLSTHTSGLHLFESAASLNKVHVYQDLNYAGFYSQLSPGDYTSAQLLSRGVPDNFITSLTIPLGYEVTVYENDNFTGESQIFTTNTASLADWSDKISSIKIIDRNPPVTNPIAIDSSVMNVFQGADFTGYNVALDIGDYTLAQLQSKGILDNDISSFKLSKGFKVTLYEGDNFTGESKDFTSDNVLTADWNNKATSLRIRANGDVNLGGVIYNLQNRNSNLNMDVWGSSLSNGGIVAQAVATAEGNQKFAFTHLGDGLYKITAEHSGQSLNIDDYSSDNGTAVNQYPYNAAPNQQFVLVSTGDGYYKIIPRISGKLVEVSDFSSADGAKVQQWEDVNSQASGQWKLIKVGSLGVETQNKIPSAVYLYPNPAENTLFFNTDIKGSNVSVFSSAGSLVLKQNIEDSNTVDISRLQAGTYFITVNKEGKKVTKKFFKK</sequence>
<dbReference type="PROSITE" id="PS50915">
    <property type="entry name" value="CRYSTALLIN_BETA_GAMMA"/>
    <property type="match status" value="3"/>
</dbReference>
<evidence type="ECO:0000313" key="5">
    <source>
        <dbReference type="EMBL" id="REG94779.1"/>
    </source>
</evidence>
<evidence type="ECO:0000313" key="6">
    <source>
        <dbReference type="Proteomes" id="UP000257136"/>
    </source>
</evidence>
<dbReference type="AlphaFoldDB" id="A0A3E0EC21"/>
<dbReference type="Pfam" id="PF18962">
    <property type="entry name" value="Por_Secre_tail"/>
    <property type="match status" value="1"/>
</dbReference>
<comment type="similarity">
    <text evidence="1">Belongs to the beta/gamma-crystallin family.</text>
</comment>
<dbReference type="InterPro" id="IPR005198">
    <property type="entry name" value="Glyco_hydro_76"/>
</dbReference>
<dbReference type="EMBL" id="QUNI01000012">
    <property type="protein sequence ID" value="REG94779.1"/>
    <property type="molecule type" value="Genomic_DNA"/>
</dbReference>
<feature type="domain" description="Beta/gamma crystallin 'Greek key'" evidence="4">
    <location>
        <begin position="514"/>
        <end position="552"/>
    </location>
</feature>
<dbReference type="Pfam" id="PF14200">
    <property type="entry name" value="RicinB_lectin_2"/>
    <property type="match status" value="1"/>
</dbReference>
<comment type="caution">
    <text evidence="5">The sequence shown here is derived from an EMBL/GenBank/DDBJ whole genome shotgun (WGS) entry which is preliminary data.</text>
</comment>
<dbReference type="InterPro" id="IPR035992">
    <property type="entry name" value="Ricin_B-like_lectins"/>
</dbReference>